<dbReference type="OrthoDB" id="1265092at2"/>
<keyword evidence="2" id="KW-1185">Reference proteome</keyword>
<dbReference type="RefSeq" id="WP_160223731.1">
    <property type="nucleotide sequence ID" value="NZ_CP029149.1"/>
</dbReference>
<dbReference type="KEGG" id="bcad:DBX24_01285"/>
<protein>
    <submittedName>
        <fullName evidence="1">Uncharacterized protein</fullName>
    </submittedName>
</protein>
<evidence type="ECO:0000313" key="2">
    <source>
        <dbReference type="Proteomes" id="UP000464318"/>
    </source>
</evidence>
<dbReference type="AlphaFoldDB" id="A0A6P1QUZ4"/>
<proteinExistence type="predicted"/>
<organism evidence="1 2">
    <name type="scientific">Bergeyella cardium</name>
    <dbReference type="NCBI Taxonomy" id="1585976"/>
    <lineage>
        <taxon>Bacteria</taxon>
        <taxon>Pseudomonadati</taxon>
        <taxon>Bacteroidota</taxon>
        <taxon>Flavobacteriia</taxon>
        <taxon>Flavobacteriales</taxon>
        <taxon>Weeksellaceae</taxon>
        <taxon>Bergeyella</taxon>
    </lineage>
</organism>
<evidence type="ECO:0000313" key="1">
    <source>
        <dbReference type="EMBL" id="QHN64621.1"/>
    </source>
</evidence>
<dbReference type="EMBL" id="CP029149">
    <property type="protein sequence ID" value="QHN64621.1"/>
    <property type="molecule type" value="Genomic_DNA"/>
</dbReference>
<gene>
    <name evidence="1" type="ORF">DBX24_01285</name>
</gene>
<accession>A0A6P1QUZ4</accession>
<name>A0A6P1QUZ4_9FLAO</name>
<dbReference type="Proteomes" id="UP000464318">
    <property type="component" value="Chromosome"/>
</dbReference>
<sequence>MEIQKQEAEKIKVEVDTIHKRNMQDFAHWDIYYCKCRPFVALYYKRMLRPLSEFPEAPQNYREWGFDNAEIYETLKFSGSIEKLQESLDLLKDKYHKSRTMDMPRGKRFLMYHETLLGWRKFQAELFSYNTKSELFFGLQKALDKFRKSRRIILQNPM</sequence>
<reference evidence="1 2" key="1">
    <citation type="submission" date="2018-04" db="EMBL/GenBank/DDBJ databases">
        <title>Characteristic and Complete Genome Sequencing of A Novel Member of Infective Endocarditis Causative Bacteria: Bergeyella cardium QL-PH.</title>
        <authorList>
            <person name="Pan H."/>
            <person name="Sun E."/>
            <person name="Zhang Y."/>
        </authorList>
    </citation>
    <scope>NUCLEOTIDE SEQUENCE [LARGE SCALE GENOMIC DNA]</scope>
    <source>
        <strain evidence="1 2">HPQL</strain>
    </source>
</reference>